<dbReference type="SUPFAM" id="SSF56784">
    <property type="entry name" value="HAD-like"/>
    <property type="match status" value="1"/>
</dbReference>
<dbReference type="InterPro" id="IPR044651">
    <property type="entry name" value="OTSB-like"/>
</dbReference>
<dbReference type="InterPro" id="IPR003337">
    <property type="entry name" value="Trehalose_PPase"/>
</dbReference>
<protein>
    <recommendedName>
        <fullName evidence="2">Trehalose 6-phosphate phosphatase</fullName>
        <ecNumber evidence="2">3.1.3.12</ecNumber>
    </recommendedName>
</protein>
<comment type="catalytic activity">
    <reaction evidence="2">
        <text>alpha,alpha-trehalose 6-phosphate + H2O = alpha,alpha-trehalose + phosphate</text>
        <dbReference type="Rhea" id="RHEA:23420"/>
        <dbReference type="ChEBI" id="CHEBI:15377"/>
        <dbReference type="ChEBI" id="CHEBI:16551"/>
        <dbReference type="ChEBI" id="CHEBI:43474"/>
        <dbReference type="ChEBI" id="CHEBI:58429"/>
        <dbReference type="EC" id="3.1.3.12"/>
    </reaction>
</comment>
<dbReference type="PANTHER" id="PTHR43768">
    <property type="entry name" value="TREHALOSE 6-PHOSPHATE PHOSPHATASE"/>
    <property type="match status" value="1"/>
</dbReference>
<dbReference type="GO" id="GO:0005992">
    <property type="term" value="P:trehalose biosynthetic process"/>
    <property type="evidence" value="ECO:0007669"/>
    <property type="project" value="UniProtKB-UniPathway"/>
</dbReference>
<dbReference type="PANTHER" id="PTHR43768:SF3">
    <property type="entry name" value="TREHALOSE 6-PHOSPHATE PHOSPHATASE"/>
    <property type="match status" value="1"/>
</dbReference>
<comment type="similarity">
    <text evidence="2">Belongs to the trehalose phosphatase family.</text>
</comment>
<comment type="pathway">
    <text evidence="2">Glycan biosynthesis; trehalose biosynthesis.</text>
</comment>
<comment type="cofactor">
    <cofactor evidence="2">
        <name>Mg(2+)</name>
        <dbReference type="ChEBI" id="CHEBI:18420"/>
    </cofactor>
</comment>
<sequence>MPIRYLFDQQGLDDLARFSTPRTLFAFDLDGTLAPIKVHASEVKLAPELSAALERLDQIASVCVLTGRSRKDALAILNLDLRLVLGNHGCEWPPEVRPRNQRYLEITGAWRELLERGFAQESGVEIEYKGETLTIHYRGAPDPEGARVRIEKVVGELIPAPRVIGGKFVMNLLPREAETKGIALVEAMEFLGAGQAIYLGDDVTDEDVFTMSLPNLLGVHIGQEPWTAASHYLESQSEMTSLVQTMVRLLGG</sequence>
<dbReference type="InterPro" id="IPR023214">
    <property type="entry name" value="HAD_sf"/>
</dbReference>
<name>A0A6V8N3X0_9BACT</name>
<dbReference type="Pfam" id="PF02358">
    <property type="entry name" value="Trehalose_PPase"/>
    <property type="match status" value="1"/>
</dbReference>
<comment type="function">
    <text evidence="2">Removes the phosphate from trehalose 6-phosphate to produce free trehalose.</text>
</comment>
<accession>A0A6V8N3X0</accession>
<evidence type="ECO:0000256" key="2">
    <source>
        <dbReference type="RuleBase" id="RU361117"/>
    </source>
</evidence>
<evidence type="ECO:0000313" key="3">
    <source>
        <dbReference type="EMBL" id="GFO67060.1"/>
    </source>
</evidence>
<gene>
    <name evidence="3" type="primary">otsB</name>
    <name evidence="3" type="ORF">GMLC_06390</name>
</gene>
<keyword evidence="2" id="KW-0460">Magnesium</keyword>
<reference evidence="4" key="1">
    <citation type="submission" date="2020-06" db="EMBL/GenBank/DDBJ databases">
        <title>Draft genomic sequecing of Geomonas sp. Red745.</title>
        <authorList>
            <person name="Itoh H."/>
            <person name="Xu Z.X."/>
            <person name="Ushijima N."/>
            <person name="Masuda Y."/>
            <person name="Shiratori Y."/>
            <person name="Senoo K."/>
        </authorList>
    </citation>
    <scope>NUCLEOTIDE SEQUENCE [LARGE SCALE GENOMIC DNA]</scope>
    <source>
        <strain evidence="4">Red745</strain>
    </source>
</reference>
<dbReference type="Gene3D" id="3.40.50.1000">
    <property type="entry name" value="HAD superfamily/HAD-like"/>
    <property type="match status" value="1"/>
</dbReference>
<dbReference type="AlphaFoldDB" id="A0A6V8N3X0"/>
<dbReference type="RefSeq" id="WP_183359575.1">
    <property type="nucleotide sequence ID" value="NZ_BLXZ01000001.1"/>
</dbReference>
<dbReference type="GO" id="GO:0004805">
    <property type="term" value="F:trehalose-phosphatase activity"/>
    <property type="evidence" value="ECO:0007669"/>
    <property type="project" value="UniProtKB-EC"/>
</dbReference>
<keyword evidence="2" id="KW-0479">Metal-binding</keyword>
<dbReference type="NCBIfam" id="TIGR00685">
    <property type="entry name" value="T6PP"/>
    <property type="match status" value="1"/>
</dbReference>
<keyword evidence="4" id="KW-1185">Reference proteome</keyword>
<evidence type="ECO:0000313" key="4">
    <source>
        <dbReference type="Proteomes" id="UP000587586"/>
    </source>
</evidence>
<dbReference type="GO" id="GO:0046872">
    <property type="term" value="F:metal ion binding"/>
    <property type="evidence" value="ECO:0007669"/>
    <property type="project" value="UniProtKB-KW"/>
</dbReference>
<proteinExistence type="inferred from homology"/>
<evidence type="ECO:0000256" key="1">
    <source>
        <dbReference type="ARBA" id="ARBA00022801"/>
    </source>
</evidence>
<dbReference type="EC" id="3.1.3.12" evidence="2"/>
<keyword evidence="1 2" id="KW-0378">Hydrolase</keyword>
<dbReference type="Gene3D" id="3.30.70.1020">
    <property type="entry name" value="Trehalose-6-phosphate phosphatase related protein, domain 2"/>
    <property type="match status" value="1"/>
</dbReference>
<dbReference type="EMBL" id="BLXZ01000001">
    <property type="protein sequence ID" value="GFO67060.1"/>
    <property type="molecule type" value="Genomic_DNA"/>
</dbReference>
<dbReference type="UniPathway" id="UPA00299"/>
<dbReference type="InterPro" id="IPR036412">
    <property type="entry name" value="HAD-like_sf"/>
</dbReference>
<dbReference type="Proteomes" id="UP000587586">
    <property type="component" value="Unassembled WGS sequence"/>
</dbReference>
<organism evidence="3 4">
    <name type="scientific">Geomonas limicola</name>
    <dbReference type="NCBI Taxonomy" id="2740186"/>
    <lineage>
        <taxon>Bacteria</taxon>
        <taxon>Pseudomonadati</taxon>
        <taxon>Thermodesulfobacteriota</taxon>
        <taxon>Desulfuromonadia</taxon>
        <taxon>Geobacterales</taxon>
        <taxon>Geobacteraceae</taxon>
        <taxon>Geomonas</taxon>
    </lineage>
</organism>
<comment type="caution">
    <text evidence="3">The sequence shown here is derived from an EMBL/GenBank/DDBJ whole genome shotgun (WGS) entry which is preliminary data.</text>
</comment>